<dbReference type="PANTHER" id="PTHR13696:SF99">
    <property type="entry name" value="COBYRINIC ACID AC-DIAMIDE SYNTHASE"/>
    <property type="match status" value="1"/>
</dbReference>
<dbReference type="PANTHER" id="PTHR13696">
    <property type="entry name" value="P-LOOP CONTAINING NUCLEOSIDE TRIPHOSPHATE HYDROLASE"/>
    <property type="match status" value="1"/>
</dbReference>
<keyword evidence="2" id="KW-1185">Reference proteome</keyword>
<evidence type="ECO:0000313" key="1">
    <source>
        <dbReference type="EMBL" id="MET1256699.1"/>
    </source>
</evidence>
<dbReference type="InterPro" id="IPR027417">
    <property type="entry name" value="P-loop_NTPase"/>
</dbReference>
<dbReference type="Gene3D" id="3.40.50.300">
    <property type="entry name" value="P-loop containing nucleotide triphosphate hydrolases"/>
    <property type="match status" value="1"/>
</dbReference>
<organism evidence="1 2">
    <name type="scientific">Aliikangiella maris</name>
    <dbReference type="NCBI Taxonomy" id="3162458"/>
    <lineage>
        <taxon>Bacteria</taxon>
        <taxon>Pseudomonadati</taxon>
        <taxon>Pseudomonadota</taxon>
        <taxon>Gammaproteobacteria</taxon>
        <taxon>Oceanospirillales</taxon>
        <taxon>Pleioneaceae</taxon>
        <taxon>Aliikangiella</taxon>
    </lineage>
</organism>
<reference evidence="1 2" key="1">
    <citation type="submission" date="2024-06" db="EMBL/GenBank/DDBJ databases">
        <authorList>
            <person name="Li F."/>
        </authorList>
    </citation>
    <scope>NUCLEOTIDE SEQUENCE [LARGE SCALE GENOMIC DNA]</scope>
    <source>
        <strain evidence="1 2">GXAS 311</strain>
    </source>
</reference>
<gene>
    <name evidence="1" type="ORF">ABVT43_16275</name>
</gene>
<name>A0ABV2BXS0_9GAMM</name>
<dbReference type="InterPro" id="IPR002586">
    <property type="entry name" value="CobQ/CobB/MinD/ParA_Nub-bd_dom"/>
</dbReference>
<dbReference type="Pfam" id="PF01656">
    <property type="entry name" value="CbiA"/>
    <property type="match status" value="1"/>
</dbReference>
<dbReference type="InterPro" id="IPR050678">
    <property type="entry name" value="DNA_Partitioning_ATPase"/>
</dbReference>
<accession>A0ABV2BXS0</accession>
<proteinExistence type="predicted"/>
<protein>
    <submittedName>
        <fullName evidence="1">ParA family protein</fullName>
    </submittedName>
</protein>
<dbReference type="EMBL" id="JBEVCJ010000025">
    <property type="protein sequence ID" value="MET1256699.1"/>
    <property type="molecule type" value="Genomic_DNA"/>
</dbReference>
<dbReference type="SUPFAM" id="SSF52540">
    <property type="entry name" value="P-loop containing nucleoside triphosphate hydrolases"/>
    <property type="match status" value="1"/>
</dbReference>
<dbReference type="CDD" id="cd02042">
    <property type="entry name" value="ParAB_family"/>
    <property type="match status" value="1"/>
</dbReference>
<sequence length="186" mass="21080">MRRIAFWSPKGGVGKTTLALNFAAAVYYSGKSVLVCDLDPQQSAVDVFNEKRLPFSVVPNQPQVIPNVDFLLFDYAPSIKDIPTVETIILPMRASILDLKAVNRSHRLVREKRVIRCINAVDTRRHDERVMAMKLYSEGAHLIKDRSIYVRSLALGETVFQQNMYGSRDAQNEFKRLLARVEAGND</sequence>
<dbReference type="Proteomes" id="UP001548189">
    <property type="component" value="Unassembled WGS sequence"/>
</dbReference>
<comment type="caution">
    <text evidence="1">The sequence shown here is derived from an EMBL/GenBank/DDBJ whole genome shotgun (WGS) entry which is preliminary data.</text>
</comment>
<evidence type="ECO:0000313" key="2">
    <source>
        <dbReference type="Proteomes" id="UP001548189"/>
    </source>
</evidence>